<organism evidence="2">
    <name type="scientific">uncultured Adhaeribacter sp</name>
    <dbReference type="NCBI Taxonomy" id="448109"/>
    <lineage>
        <taxon>Bacteria</taxon>
        <taxon>Pseudomonadati</taxon>
        <taxon>Bacteroidota</taxon>
        <taxon>Cytophagia</taxon>
        <taxon>Cytophagales</taxon>
        <taxon>Hymenobacteraceae</taxon>
        <taxon>Adhaeribacter</taxon>
        <taxon>environmental samples</taxon>
    </lineage>
</organism>
<dbReference type="GO" id="GO:0016747">
    <property type="term" value="F:acyltransferase activity, transferring groups other than amino-acyl groups"/>
    <property type="evidence" value="ECO:0007669"/>
    <property type="project" value="InterPro"/>
</dbReference>
<dbReference type="EMBL" id="CADCTJ010000746">
    <property type="protein sequence ID" value="CAA9262998.1"/>
    <property type="molecule type" value="Genomic_DNA"/>
</dbReference>
<reference evidence="2" key="1">
    <citation type="submission" date="2020-02" db="EMBL/GenBank/DDBJ databases">
        <authorList>
            <person name="Meier V. D."/>
        </authorList>
    </citation>
    <scope>NUCLEOTIDE SEQUENCE</scope>
    <source>
        <strain evidence="2">AVDCRST_MAG95</strain>
    </source>
</reference>
<sequence length="148" mass="16737">MAVIKVCKFFDDLIPSELYGLLRLRSEVFVVEQNCVFLDMDDLDQQCYHLLFYRNNHLAAYARLLPPGLYYPEMSIGRIITSPSARGTGLGKELVQTAIEGCYTLFGNGPIRIGAQLYAQKFYEQFGFAPAGDIYDEDGINHLPMLKV</sequence>
<dbReference type="AlphaFoldDB" id="A0A6J4IYL4"/>
<dbReference type="Pfam" id="PF13673">
    <property type="entry name" value="Acetyltransf_10"/>
    <property type="match status" value="1"/>
</dbReference>
<protein>
    <submittedName>
        <fullName evidence="2">N-acetyltransferase ElaA</fullName>
    </submittedName>
</protein>
<dbReference type="Gene3D" id="3.40.630.30">
    <property type="match status" value="1"/>
</dbReference>
<keyword evidence="2" id="KW-0808">Transferase</keyword>
<proteinExistence type="predicted"/>
<evidence type="ECO:0000313" key="2">
    <source>
        <dbReference type="EMBL" id="CAA9262998.1"/>
    </source>
</evidence>
<dbReference type="InterPro" id="IPR000182">
    <property type="entry name" value="GNAT_dom"/>
</dbReference>
<accession>A0A6J4IYL4</accession>
<feature type="domain" description="N-acetyltransferase" evidence="1">
    <location>
        <begin position="8"/>
        <end position="148"/>
    </location>
</feature>
<dbReference type="InterPro" id="IPR016181">
    <property type="entry name" value="Acyl_CoA_acyltransferase"/>
</dbReference>
<gene>
    <name evidence="2" type="ORF">AVDCRST_MAG95-2387</name>
</gene>
<name>A0A6J4IYL4_9BACT</name>
<dbReference type="CDD" id="cd04301">
    <property type="entry name" value="NAT_SF"/>
    <property type="match status" value="1"/>
</dbReference>
<dbReference type="PROSITE" id="PS51186">
    <property type="entry name" value="GNAT"/>
    <property type="match status" value="1"/>
</dbReference>
<dbReference type="SUPFAM" id="SSF55729">
    <property type="entry name" value="Acyl-CoA N-acyltransferases (Nat)"/>
    <property type="match status" value="1"/>
</dbReference>
<evidence type="ECO:0000259" key="1">
    <source>
        <dbReference type="PROSITE" id="PS51186"/>
    </source>
</evidence>